<feature type="transmembrane region" description="Helical" evidence="1">
    <location>
        <begin position="67"/>
        <end position="90"/>
    </location>
</feature>
<name>A0ABX3A0K9_9GAMM</name>
<evidence type="ECO:0000313" key="3">
    <source>
        <dbReference type="Proteomes" id="UP000094329"/>
    </source>
</evidence>
<keyword evidence="1" id="KW-0812">Transmembrane</keyword>
<organism evidence="2 3">
    <name type="scientific">Piscirickettsia litoralis</name>
    <dbReference type="NCBI Taxonomy" id="1891921"/>
    <lineage>
        <taxon>Bacteria</taxon>
        <taxon>Pseudomonadati</taxon>
        <taxon>Pseudomonadota</taxon>
        <taxon>Gammaproteobacteria</taxon>
        <taxon>Thiotrichales</taxon>
        <taxon>Piscirickettsiaceae</taxon>
        <taxon>Piscirickettsia</taxon>
    </lineage>
</organism>
<keyword evidence="1" id="KW-1133">Transmembrane helix</keyword>
<reference evidence="2 3" key="1">
    <citation type="submission" date="2016-08" db="EMBL/GenBank/DDBJ databases">
        <title>Draft genome sequence of Candidatus Piscirickettsia litoralis, from seawater.</title>
        <authorList>
            <person name="Wan X."/>
            <person name="Lee A.J."/>
            <person name="Hou S."/>
            <person name="Donachie S.P."/>
        </authorList>
    </citation>
    <scope>NUCLEOTIDE SEQUENCE [LARGE SCALE GENOMIC DNA]</scope>
    <source>
        <strain evidence="2 3">Y2</strain>
    </source>
</reference>
<keyword evidence="3" id="KW-1185">Reference proteome</keyword>
<dbReference type="EMBL" id="MDTU01000001">
    <property type="protein sequence ID" value="ODN42328.1"/>
    <property type="molecule type" value="Genomic_DNA"/>
</dbReference>
<protein>
    <recommendedName>
        <fullName evidence="4">Letm1 RBD domain-containing protein</fullName>
    </recommendedName>
</protein>
<dbReference type="RefSeq" id="WP_069312125.1">
    <property type="nucleotide sequence ID" value="NZ_MDTU01000001.1"/>
</dbReference>
<gene>
    <name evidence="2" type="ORF">BGC07_04490</name>
</gene>
<evidence type="ECO:0008006" key="4">
    <source>
        <dbReference type="Google" id="ProtNLM"/>
    </source>
</evidence>
<dbReference type="Proteomes" id="UP000094329">
    <property type="component" value="Unassembled WGS sequence"/>
</dbReference>
<sequence length="106" mass="11964">MRHPLKTILNSITSLGTETKSSLIKIQTALSSETKENKQMLETYALYLAGQHSKEEMKQANEQFRQLLKTLGLGTFLVLPGSVITLPLIIMLGQKIWYQLTTQVFP</sequence>
<evidence type="ECO:0000256" key="1">
    <source>
        <dbReference type="SAM" id="Phobius"/>
    </source>
</evidence>
<accession>A0ABX3A0K9</accession>
<keyword evidence="1" id="KW-0472">Membrane</keyword>
<comment type="caution">
    <text evidence="2">The sequence shown here is derived from an EMBL/GenBank/DDBJ whole genome shotgun (WGS) entry which is preliminary data.</text>
</comment>
<evidence type="ECO:0000313" key="2">
    <source>
        <dbReference type="EMBL" id="ODN42328.1"/>
    </source>
</evidence>
<proteinExistence type="predicted"/>